<proteinExistence type="predicted"/>
<dbReference type="RefSeq" id="WP_349880408.1">
    <property type="nucleotide sequence ID" value="NZ_CP157974.1"/>
</dbReference>
<protein>
    <submittedName>
        <fullName evidence="1">Uncharacterized protein</fullName>
    </submittedName>
</protein>
<evidence type="ECO:0000313" key="1">
    <source>
        <dbReference type="EMBL" id="XBT84224.1"/>
    </source>
</evidence>
<gene>
    <name evidence="1" type="ORF">ABIH81_12535</name>
</gene>
<dbReference type="AlphaFoldDB" id="A0AAU7R7U9"/>
<reference evidence="1" key="1">
    <citation type="submission" date="2024-06" db="EMBL/GenBank/DDBJ databases">
        <title>Micromonospora sp. strain HUAS YX12 genome sequences.</title>
        <authorList>
            <person name="Mo P."/>
        </authorList>
    </citation>
    <scope>NUCLEOTIDE SEQUENCE</scope>
    <source>
        <strain evidence="1">HUAS YX12</strain>
    </source>
</reference>
<name>A0AAU7R7U9_9ACTN</name>
<organism evidence="1">
    <name type="scientific">Micromonospora sp. HUAS YX12</name>
    <dbReference type="NCBI Taxonomy" id="3156396"/>
    <lineage>
        <taxon>Bacteria</taxon>
        <taxon>Bacillati</taxon>
        <taxon>Actinomycetota</taxon>
        <taxon>Actinomycetes</taxon>
        <taxon>Micromonosporales</taxon>
        <taxon>Micromonosporaceae</taxon>
        <taxon>Micromonospora</taxon>
    </lineage>
</organism>
<dbReference type="EMBL" id="CP157974">
    <property type="protein sequence ID" value="XBT84224.1"/>
    <property type="molecule type" value="Genomic_DNA"/>
</dbReference>
<sequence>MIILMSEQDLAGTWRRIIRGDSKSWVVFAHGTCVVLPDPGPSADLAAQAVDILREYGPVHAGSPAGDFGTITLDPGPGWVVYGHHNDVLTYVGPDEISDSSDLAVGLYGRRKRDQDGHELDVVHVEDKRPR</sequence>
<accession>A0AAU7R7U9</accession>